<dbReference type="SMART" id="SM00387">
    <property type="entry name" value="HATPase_c"/>
    <property type="match status" value="1"/>
</dbReference>
<dbReference type="InterPro" id="IPR004358">
    <property type="entry name" value="Sig_transdc_His_kin-like_C"/>
</dbReference>
<reference evidence="9 10" key="1">
    <citation type="submission" date="2016-10" db="EMBL/GenBank/DDBJ databases">
        <authorList>
            <person name="de Groot N.N."/>
        </authorList>
    </citation>
    <scope>NUCLEOTIDE SEQUENCE [LARGE SCALE GENOMIC DNA]</scope>
    <source>
        <strain evidence="9 10">DSM 9179</strain>
    </source>
</reference>
<evidence type="ECO:0000256" key="7">
    <source>
        <dbReference type="ARBA" id="ARBA00023012"/>
    </source>
</evidence>
<dbReference type="PANTHER" id="PTHR45453">
    <property type="entry name" value="PHOSPHATE REGULON SENSOR PROTEIN PHOR"/>
    <property type="match status" value="1"/>
</dbReference>
<evidence type="ECO:0000313" key="9">
    <source>
        <dbReference type="EMBL" id="SEW22707.1"/>
    </source>
</evidence>
<dbReference type="InterPro" id="IPR050351">
    <property type="entry name" value="BphY/WalK/GraS-like"/>
</dbReference>
<evidence type="ECO:0000259" key="8">
    <source>
        <dbReference type="PROSITE" id="PS50109"/>
    </source>
</evidence>
<keyword evidence="4" id="KW-0597">Phosphoprotein</keyword>
<evidence type="ECO:0000313" key="10">
    <source>
        <dbReference type="Proteomes" id="UP000199701"/>
    </source>
</evidence>
<dbReference type="GO" id="GO:0016036">
    <property type="term" value="P:cellular response to phosphate starvation"/>
    <property type="evidence" value="ECO:0007669"/>
    <property type="project" value="TreeGrafter"/>
</dbReference>
<dbReference type="InterPro" id="IPR003594">
    <property type="entry name" value="HATPase_dom"/>
</dbReference>
<organism evidence="9 10">
    <name type="scientific">[Clostridium] fimetarium</name>
    <dbReference type="NCBI Taxonomy" id="99656"/>
    <lineage>
        <taxon>Bacteria</taxon>
        <taxon>Bacillati</taxon>
        <taxon>Bacillota</taxon>
        <taxon>Clostridia</taxon>
        <taxon>Lachnospirales</taxon>
        <taxon>Lachnospiraceae</taxon>
    </lineage>
</organism>
<evidence type="ECO:0000256" key="4">
    <source>
        <dbReference type="ARBA" id="ARBA00022553"/>
    </source>
</evidence>
<dbReference type="EMBL" id="FOJI01000007">
    <property type="protein sequence ID" value="SEW22707.1"/>
    <property type="molecule type" value="Genomic_DNA"/>
</dbReference>
<dbReference type="EC" id="2.7.13.3" evidence="3"/>
<dbReference type="GO" id="GO:0005886">
    <property type="term" value="C:plasma membrane"/>
    <property type="evidence" value="ECO:0007669"/>
    <property type="project" value="TreeGrafter"/>
</dbReference>
<evidence type="ECO:0000256" key="6">
    <source>
        <dbReference type="ARBA" id="ARBA00022777"/>
    </source>
</evidence>
<dbReference type="AlphaFoldDB" id="A0A1I0Q7C4"/>
<evidence type="ECO:0000256" key="5">
    <source>
        <dbReference type="ARBA" id="ARBA00022679"/>
    </source>
</evidence>
<evidence type="ECO:0000256" key="3">
    <source>
        <dbReference type="ARBA" id="ARBA00012438"/>
    </source>
</evidence>
<evidence type="ECO:0000256" key="2">
    <source>
        <dbReference type="ARBA" id="ARBA00004370"/>
    </source>
</evidence>
<keyword evidence="10" id="KW-1185">Reference proteome</keyword>
<comment type="catalytic activity">
    <reaction evidence="1">
        <text>ATP + protein L-histidine = ADP + protein N-phospho-L-histidine.</text>
        <dbReference type="EC" id="2.7.13.3"/>
    </reaction>
</comment>
<protein>
    <recommendedName>
        <fullName evidence="3">histidine kinase</fullName>
        <ecNumber evidence="3">2.7.13.3</ecNumber>
    </recommendedName>
</protein>
<feature type="domain" description="Histidine kinase" evidence="8">
    <location>
        <begin position="1"/>
        <end position="95"/>
    </location>
</feature>
<accession>A0A1I0Q7C4</accession>
<proteinExistence type="predicted"/>
<keyword evidence="5" id="KW-0808">Transferase</keyword>
<evidence type="ECO:0000256" key="1">
    <source>
        <dbReference type="ARBA" id="ARBA00000085"/>
    </source>
</evidence>
<dbReference type="InterPro" id="IPR036890">
    <property type="entry name" value="HATPase_C_sf"/>
</dbReference>
<sequence>MNYSYNNTNIKIEVIKLENFLTITFENTGDEIPEEKIPHIFEKFYRVDVSRGTKYGGAGLGLAIAKNIVELHNGTIDVKSYEKKTIFTIKLPIKEWIE</sequence>
<dbReference type="PRINTS" id="PR00344">
    <property type="entry name" value="BCTRLSENSOR"/>
</dbReference>
<dbReference type="PROSITE" id="PS50109">
    <property type="entry name" value="HIS_KIN"/>
    <property type="match status" value="1"/>
</dbReference>
<dbReference type="GO" id="GO:0000155">
    <property type="term" value="F:phosphorelay sensor kinase activity"/>
    <property type="evidence" value="ECO:0007669"/>
    <property type="project" value="TreeGrafter"/>
</dbReference>
<keyword evidence="6 9" id="KW-0418">Kinase</keyword>
<dbReference type="CDD" id="cd00075">
    <property type="entry name" value="HATPase"/>
    <property type="match status" value="1"/>
</dbReference>
<dbReference type="InterPro" id="IPR005467">
    <property type="entry name" value="His_kinase_dom"/>
</dbReference>
<dbReference type="RefSeq" id="WP_092453587.1">
    <property type="nucleotide sequence ID" value="NZ_FOJI01000007.1"/>
</dbReference>
<dbReference type="OrthoDB" id="9792991at2"/>
<dbReference type="PANTHER" id="PTHR45453:SF1">
    <property type="entry name" value="PHOSPHATE REGULON SENSOR PROTEIN PHOR"/>
    <property type="match status" value="1"/>
</dbReference>
<dbReference type="Pfam" id="PF02518">
    <property type="entry name" value="HATPase_c"/>
    <property type="match status" value="1"/>
</dbReference>
<dbReference type="Proteomes" id="UP000199701">
    <property type="component" value="Unassembled WGS sequence"/>
</dbReference>
<comment type="subcellular location">
    <subcellularLocation>
        <location evidence="2">Membrane</location>
    </subcellularLocation>
</comment>
<dbReference type="GO" id="GO:0004721">
    <property type="term" value="F:phosphoprotein phosphatase activity"/>
    <property type="evidence" value="ECO:0007669"/>
    <property type="project" value="TreeGrafter"/>
</dbReference>
<dbReference type="STRING" id="99656.SAMN05421659_10747"/>
<gene>
    <name evidence="9" type="ORF">SAMN05421659_10747</name>
</gene>
<name>A0A1I0Q7C4_9FIRM</name>
<dbReference type="Gene3D" id="3.30.565.10">
    <property type="entry name" value="Histidine kinase-like ATPase, C-terminal domain"/>
    <property type="match status" value="1"/>
</dbReference>
<keyword evidence="7" id="KW-0902">Two-component regulatory system</keyword>
<dbReference type="SUPFAM" id="SSF55874">
    <property type="entry name" value="ATPase domain of HSP90 chaperone/DNA topoisomerase II/histidine kinase"/>
    <property type="match status" value="1"/>
</dbReference>